<proteinExistence type="predicted"/>
<dbReference type="AlphaFoldDB" id="A0A2P2JSN8"/>
<name>A0A2P2JSN8_RHIMU</name>
<dbReference type="EMBL" id="GGEC01015977">
    <property type="protein sequence ID" value="MBW96460.1"/>
    <property type="molecule type" value="Transcribed_RNA"/>
</dbReference>
<accession>A0A2P2JSN8</accession>
<sequence length="37" mass="4442">MRSFQTDARDTFCSVMMAKSHWHNFARKHVMDKLLNT</sequence>
<reference evidence="1" key="1">
    <citation type="submission" date="2018-02" db="EMBL/GenBank/DDBJ databases">
        <title>Rhizophora mucronata_Transcriptome.</title>
        <authorList>
            <person name="Meera S.P."/>
            <person name="Sreeshan A."/>
            <person name="Augustine A."/>
        </authorList>
    </citation>
    <scope>NUCLEOTIDE SEQUENCE</scope>
    <source>
        <tissue evidence="1">Leaf</tissue>
    </source>
</reference>
<protein>
    <submittedName>
        <fullName evidence="1">Uncharacterized protein</fullName>
    </submittedName>
</protein>
<evidence type="ECO:0000313" key="1">
    <source>
        <dbReference type="EMBL" id="MBW96460.1"/>
    </source>
</evidence>
<organism evidence="1">
    <name type="scientific">Rhizophora mucronata</name>
    <name type="common">Asiatic mangrove</name>
    <dbReference type="NCBI Taxonomy" id="61149"/>
    <lineage>
        <taxon>Eukaryota</taxon>
        <taxon>Viridiplantae</taxon>
        <taxon>Streptophyta</taxon>
        <taxon>Embryophyta</taxon>
        <taxon>Tracheophyta</taxon>
        <taxon>Spermatophyta</taxon>
        <taxon>Magnoliopsida</taxon>
        <taxon>eudicotyledons</taxon>
        <taxon>Gunneridae</taxon>
        <taxon>Pentapetalae</taxon>
        <taxon>rosids</taxon>
        <taxon>fabids</taxon>
        <taxon>Malpighiales</taxon>
        <taxon>Rhizophoraceae</taxon>
        <taxon>Rhizophora</taxon>
    </lineage>
</organism>